<sequence>MDFEEKAMAVFRRGDDAEVTRLADQELGSARADGDPQGEVDALCMLSRVAIRQGDLDEGRALAEQARTIARQAGNPALAQMPLHILAGAARLADDFERARSLAAEAIAAHQALGDIRMLAIEEHNLGHLELNDGQVGRARGLFTSAREHVAKARDTTLLPELALGVAAVAAVDREFARAARLLGAIDSTLSASRRVFDPDDFLEEQTLRAKLEAALGEPAFAEAYRKGVGEDVQQALA</sequence>
<evidence type="ECO:0000313" key="2">
    <source>
        <dbReference type="Proteomes" id="UP000318578"/>
    </source>
</evidence>
<dbReference type="Gene3D" id="1.25.40.10">
    <property type="entry name" value="Tetratricopeptide repeat domain"/>
    <property type="match status" value="1"/>
</dbReference>
<dbReference type="EMBL" id="VJZA01000114">
    <property type="protein sequence ID" value="TVT15584.1"/>
    <property type="molecule type" value="Genomic_DNA"/>
</dbReference>
<reference evidence="1 2" key="1">
    <citation type="submission" date="2019-07" db="EMBL/GenBank/DDBJ databases">
        <title>New species of Amycolatopsis and Streptomyces.</title>
        <authorList>
            <person name="Duangmal K."/>
            <person name="Teo W.F.A."/>
            <person name="Lipun K."/>
        </authorList>
    </citation>
    <scope>NUCLEOTIDE SEQUENCE [LARGE SCALE GENOMIC DNA]</scope>
    <source>
        <strain evidence="1 2">JCM 30562</strain>
    </source>
</reference>
<keyword evidence="2" id="KW-1185">Reference proteome</keyword>
<dbReference type="OrthoDB" id="3294592at2"/>
<proteinExistence type="predicted"/>
<dbReference type="InterPro" id="IPR011990">
    <property type="entry name" value="TPR-like_helical_dom_sf"/>
</dbReference>
<protein>
    <submittedName>
        <fullName evidence="1">Tetratricopeptide repeat protein</fullName>
    </submittedName>
</protein>
<accession>A0A557ZU82</accession>
<comment type="caution">
    <text evidence="1">The sequence shown here is derived from an EMBL/GenBank/DDBJ whole genome shotgun (WGS) entry which is preliminary data.</text>
</comment>
<dbReference type="SUPFAM" id="SSF48452">
    <property type="entry name" value="TPR-like"/>
    <property type="match status" value="1"/>
</dbReference>
<dbReference type="AlphaFoldDB" id="A0A557ZU82"/>
<gene>
    <name evidence="1" type="ORF">FNH06_35900</name>
</gene>
<name>A0A557ZU82_9PSEU</name>
<dbReference type="RefSeq" id="WP_144645069.1">
    <property type="nucleotide sequence ID" value="NZ_BNAX01000007.1"/>
</dbReference>
<organism evidence="1 2">
    <name type="scientific">Amycolatopsis acidiphila</name>
    <dbReference type="NCBI Taxonomy" id="715473"/>
    <lineage>
        <taxon>Bacteria</taxon>
        <taxon>Bacillati</taxon>
        <taxon>Actinomycetota</taxon>
        <taxon>Actinomycetes</taxon>
        <taxon>Pseudonocardiales</taxon>
        <taxon>Pseudonocardiaceae</taxon>
        <taxon>Amycolatopsis</taxon>
    </lineage>
</organism>
<evidence type="ECO:0000313" key="1">
    <source>
        <dbReference type="EMBL" id="TVT15584.1"/>
    </source>
</evidence>
<dbReference type="Proteomes" id="UP000318578">
    <property type="component" value="Unassembled WGS sequence"/>
</dbReference>